<keyword evidence="2" id="KW-0677">Repeat</keyword>
<keyword evidence="9" id="KW-1185">Reference proteome</keyword>
<reference evidence="9" key="1">
    <citation type="submission" date="2011-05" db="EMBL/GenBank/DDBJ databases">
        <authorList>
            <person name="Richards S.R."/>
            <person name="Qu J."/>
            <person name="Jiang H."/>
            <person name="Jhangiani S.N."/>
            <person name="Agravi P."/>
            <person name="Goodspeed R."/>
            <person name="Gross S."/>
            <person name="Mandapat C."/>
            <person name="Jackson L."/>
            <person name="Mathew T."/>
            <person name="Pu L."/>
            <person name="Thornton R."/>
            <person name="Saada N."/>
            <person name="Wilczek-Boney K.B."/>
            <person name="Lee S."/>
            <person name="Kovar C."/>
            <person name="Wu Y."/>
            <person name="Scherer S.E."/>
            <person name="Worley K.C."/>
            <person name="Muzny D.M."/>
            <person name="Gibbs R."/>
        </authorList>
    </citation>
    <scope>NUCLEOTIDE SEQUENCE</scope>
    <source>
        <strain evidence="9">Brora</strain>
    </source>
</reference>
<evidence type="ECO:0000256" key="6">
    <source>
        <dbReference type="SAM" id="MobiDB-lite"/>
    </source>
</evidence>
<evidence type="ECO:0000256" key="2">
    <source>
        <dbReference type="ARBA" id="ARBA00022737"/>
    </source>
</evidence>
<dbReference type="PANTHER" id="PTHR24403:SF67">
    <property type="entry name" value="FI01116P-RELATED"/>
    <property type="match status" value="1"/>
</dbReference>
<evidence type="ECO:0000256" key="1">
    <source>
        <dbReference type="ARBA" id="ARBA00022723"/>
    </source>
</evidence>
<accession>T1J137</accession>
<evidence type="ECO:0000256" key="3">
    <source>
        <dbReference type="ARBA" id="ARBA00022771"/>
    </source>
</evidence>
<sequence>MHNAMKQLEQCCGITFKTKSELQSHFRERHKSGYACTYKNCSSIFERRALLRRHNCTHTGEKKFSCKCCDYKTSNKSNLERHCNIKSHTTDHQQRYGAQSQPSSTENSQIQLLNEETAQSLSSLEIFVSKPIEQGNDNSGIKKKPKRYWNQMYLESSDVKKDIQSSPSTCLIDETKNPKVPVANICPQSSLRRAECLSKPIIFNPRRMWQNHYATENLPCAVDLSLQAASRPIIGFASGSDASESISTALIGFIYLAPEIITTNVANPNLQFSTWQENHINEFKTNINSYFSGFQCYNPSACHQSIKMDLNSLHPLYHQL</sequence>
<dbReference type="InterPro" id="IPR050688">
    <property type="entry name" value="Zinc_finger/UBP_domain"/>
</dbReference>
<dbReference type="GO" id="GO:0008270">
    <property type="term" value="F:zinc ion binding"/>
    <property type="evidence" value="ECO:0007669"/>
    <property type="project" value="UniProtKB-KW"/>
</dbReference>
<feature type="compositionally biased region" description="Polar residues" evidence="6">
    <location>
        <begin position="96"/>
        <end position="109"/>
    </location>
</feature>
<dbReference type="SMART" id="SM00355">
    <property type="entry name" value="ZnF_C2H2"/>
    <property type="match status" value="3"/>
</dbReference>
<dbReference type="GO" id="GO:0005634">
    <property type="term" value="C:nucleus"/>
    <property type="evidence" value="ECO:0007669"/>
    <property type="project" value="TreeGrafter"/>
</dbReference>
<dbReference type="STRING" id="126957.T1J137"/>
<evidence type="ECO:0000256" key="5">
    <source>
        <dbReference type="PROSITE-ProRule" id="PRU00042"/>
    </source>
</evidence>
<keyword evidence="4" id="KW-0862">Zinc</keyword>
<feature type="domain" description="C2H2-type" evidence="7">
    <location>
        <begin position="34"/>
        <end position="63"/>
    </location>
</feature>
<evidence type="ECO:0000313" key="9">
    <source>
        <dbReference type="Proteomes" id="UP000014500"/>
    </source>
</evidence>
<dbReference type="Proteomes" id="UP000014500">
    <property type="component" value="Unassembled WGS sequence"/>
</dbReference>
<reference evidence="8" key="2">
    <citation type="submission" date="2015-02" db="UniProtKB">
        <authorList>
            <consortium name="EnsemblMetazoa"/>
        </authorList>
    </citation>
    <scope>IDENTIFICATION</scope>
</reference>
<protein>
    <recommendedName>
        <fullName evidence="7">C2H2-type domain-containing protein</fullName>
    </recommendedName>
</protein>
<keyword evidence="3 5" id="KW-0863">Zinc-finger</keyword>
<dbReference type="Gene3D" id="3.30.160.60">
    <property type="entry name" value="Classic Zinc Finger"/>
    <property type="match status" value="1"/>
</dbReference>
<dbReference type="PROSITE" id="PS50157">
    <property type="entry name" value="ZINC_FINGER_C2H2_2"/>
    <property type="match status" value="2"/>
</dbReference>
<dbReference type="EnsemblMetazoa" id="SMAR007253-RA">
    <property type="protein sequence ID" value="SMAR007253-PA"/>
    <property type="gene ID" value="SMAR007253"/>
</dbReference>
<evidence type="ECO:0000256" key="4">
    <source>
        <dbReference type="ARBA" id="ARBA00022833"/>
    </source>
</evidence>
<evidence type="ECO:0000259" key="7">
    <source>
        <dbReference type="PROSITE" id="PS50157"/>
    </source>
</evidence>
<dbReference type="InterPro" id="IPR013087">
    <property type="entry name" value="Znf_C2H2_type"/>
</dbReference>
<dbReference type="AlphaFoldDB" id="T1J137"/>
<proteinExistence type="predicted"/>
<dbReference type="SUPFAM" id="SSF57667">
    <property type="entry name" value="beta-beta-alpha zinc fingers"/>
    <property type="match status" value="1"/>
</dbReference>
<dbReference type="PROSITE" id="PS00028">
    <property type="entry name" value="ZINC_FINGER_C2H2_1"/>
    <property type="match status" value="1"/>
</dbReference>
<name>T1J137_STRMM</name>
<feature type="region of interest" description="Disordered" evidence="6">
    <location>
        <begin position="90"/>
        <end position="109"/>
    </location>
</feature>
<organism evidence="8 9">
    <name type="scientific">Strigamia maritima</name>
    <name type="common">European centipede</name>
    <name type="synonym">Geophilus maritimus</name>
    <dbReference type="NCBI Taxonomy" id="126957"/>
    <lineage>
        <taxon>Eukaryota</taxon>
        <taxon>Metazoa</taxon>
        <taxon>Ecdysozoa</taxon>
        <taxon>Arthropoda</taxon>
        <taxon>Myriapoda</taxon>
        <taxon>Chilopoda</taxon>
        <taxon>Pleurostigmophora</taxon>
        <taxon>Geophilomorpha</taxon>
        <taxon>Linotaeniidae</taxon>
        <taxon>Strigamia</taxon>
    </lineage>
</organism>
<dbReference type="InterPro" id="IPR036236">
    <property type="entry name" value="Znf_C2H2_sf"/>
</dbReference>
<dbReference type="EMBL" id="JH431755">
    <property type="status" value="NOT_ANNOTATED_CDS"/>
    <property type="molecule type" value="Genomic_DNA"/>
</dbReference>
<dbReference type="GO" id="GO:0045944">
    <property type="term" value="P:positive regulation of transcription by RNA polymerase II"/>
    <property type="evidence" value="ECO:0007669"/>
    <property type="project" value="TreeGrafter"/>
</dbReference>
<feature type="domain" description="C2H2-type" evidence="7">
    <location>
        <begin position="64"/>
        <end position="93"/>
    </location>
</feature>
<dbReference type="HOGENOM" id="CLU_869649_0_0_1"/>
<dbReference type="PANTHER" id="PTHR24403">
    <property type="entry name" value="ZINC FINGER PROTEIN"/>
    <property type="match status" value="1"/>
</dbReference>
<keyword evidence="1" id="KW-0479">Metal-binding</keyword>
<evidence type="ECO:0000313" key="8">
    <source>
        <dbReference type="EnsemblMetazoa" id="SMAR007253-PA"/>
    </source>
</evidence>
<dbReference type="PhylomeDB" id="T1J137"/>
<dbReference type="eggNOG" id="KOG1721">
    <property type="taxonomic scope" value="Eukaryota"/>
</dbReference>